<dbReference type="AlphaFoldDB" id="A0A0R1VR52"/>
<dbReference type="RefSeq" id="WP_057870525.1">
    <property type="nucleotide sequence ID" value="NZ_AZGB01000001.1"/>
</dbReference>
<dbReference type="GO" id="GO:0032299">
    <property type="term" value="C:ribonuclease H2 complex"/>
    <property type="evidence" value="ECO:0007669"/>
    <property type="project" value="TreeGrafter"/>
</dbReference>
<evidence type="ECO:0000256" key="10">
    <source>
        <dbReference type="ARBA" id="ARBA00022723"/>
    </source>
</evidence>
<evidence type="ECO:0000256" key="11">
    <source>
        <dbReference type="ARBA" id="ARBA00022759"/>
    </source>
</evidence>
<dbReference type="EMBL" id="AZGB01000001">
    <property type="protein sequence ID" value="KRM08240.1"/>
    <property type="molecule type" value="Genomic_DNA"/>
</dbReference>
<dbReference type="GeneID" id="98317777"/>
<dbReference type="PATRIC" id="fig|1423750.3.peg.1621"/>
<dbReference type="PANTHER" id="PTHR10954">
    <property type="entry name" value="RIBONUCLEASE H2 SUBUNIT A"/>
    <property type="match status" value="1"/>
</dbReference>
<dbReference type="Pfam" id="PF01351">
    <property type="entry name" value="RNase_HII"/>
    <property type="match status" value="1"/>
</dbReference>
<keyword evidence="10 14" id="KW-0479">Metal-binding</keyword>
<evidence type="ECO:0000256" key="6">
    <source>
        <dbReference type="ARBA" id="ARBA00012180"/>
    </source>
</evidence>
<evidence type="ECO:0000256" key="3">
    <source>
        <dbReference type="ARBA" id="ARBA00004065"/>
    </source>
</evidence>
<dbReference type="InterPro" id="IPR012337">
    <property type="entry name" value="RNaseH-like_sf"/>
</dbReference>
<protein>
    <recommendedName>
        <fullName evidence="7 14">Ribonuclease HII</fullName>
        <shortName evidence="14">RNase HII</shortName>
        <ecNumber evidence="6 14">3.1.26.4</ecNumber>
    </recommendedName>
</protein>
<evidence type="ECO:0000256" key="8">
    <source>
        <dbReference type="ARBA" id="ARBA00022490"/>
    </source>
</evidence>
<comment type="similarity">
    <text evidence="5 14 16">Belongs to the RNase HII family.</text>
</comment>
<dbReference type="GO" id="GO:0005737">
    <property type="term" value="C:cytoplasm"/>
    <property type="evidence" value="ECO:0007669"/>
    <property type="project" value="UniProtKB-SubCell"/>
</dbReference>
<feature type="binding site" evidence="14 15">
    <location>
        <position position="168"/>
    </location>
    <ligand>
        <name>a divalent metal cation</name>
        <dbReference type="ChEBI" id="CHEBI:60240"/>
    </ligand>
</feature>
<dbReference type="GO" id="GO:0004523">
    <property type="term" value="F:RNA-DNA hybrid ribonuclease activity"/>
    <property type="evidence" value="ECO:0007669"/>
    <property type="project" value="UniProtKB-UniRule"/>
</dbReference>
<proteinExistence type="inferred from homology"/>
<dbReference type="Proteomes" id="UP000051451">
    <property type="component" value="Unassembled WGS sequence"/>
</dbReference>
<keyword evidence="12 14" id="KW-0378">Hydrolase</keyword>
<name>A0A0R1VR52_9LACO</name>
<dbReference type="GO" id="GO:0006298">
    <property type="term" value="P:mismatch repair"/>
    <property type="evidence" value="ECO:0007669"/>
    <property type="project" value="TreeGrafter"/>
</dbReference>
<dbReference type="EC" id="3.1.26.4" evidence="6 14"/>
<accession>A0A0R1VR52</accession>
<dbReference type="PROSITE" id="PS51975">
    <property type="entry name" value="RNASE_H_2"/>
    <property type="match status" value="1"/>
</dbReference>
<keyword evidence="8 14" id="KW-0963">Cytoplasm</keyword>
<dbReference type="PANTHER" id="PTHR10954:SF18">
    <property type="entry name" value="RIBONUCLEASE HII"/>
    <property type="match status" value="1"/>
</dbReference>
<evidence type="ECO:0000256" key="16">
    <source>
        <dbReference type="RuleBase" id="RU003515"/>
    </source>
</evidence>
<evidence type="ECO:0000256" key="12">
    <source>
        <dbReference type="ARBA" id="ARBA00022801"/>
    </source>
</evidence>
<dbReference type="InterPro" id="IPR001352">
    <property type="entry name" value="RNase_HII/HIII"/>
</dbReference>
<comment type="cofactor">
    <cofactor evidence="14 15">
        <name>Mn(2+)</name>
        <dbReference type="ChEBI" id="CHEBI:29035"/>
    </cofactor>
    <cofactor evidence="14 15">
        <name>Mg(2+)</name>
        <dbReference type="ChEBI" id="CHEBI:18420"/>
    </cofactor>
    <text evidence="14 15">Manganese or magnesium. Binds 1 divalent metal ion per monomer in the absence of substrate. May bind a second metal ion after substrate binding.</text>
</comment>
<dbReference type="NCBIfam" id="NF000594">
    <property type="entry name" value="PRK00015.1-1"/>
    <property type="match status" value="1"/>
</dbReference>
<dbReference type="OrthoDB" id="9803420at2"/>
<evidence type="ECO:0000313" key="18">
    <source>
        <dbReference type="EMBL" id="KRM08240.1"/>
    </source>
</evidence>
<reference evidence="18 19" key="1">
    <citation type="journal article" date="2015" name="Genome Announc.">
        <title>Expanding the biotechnology potential of lactobacilli through comparative genomics of 213 strains and associated genera.</title>
        <authorList>
            <person name="Sun Z."/>
            <person name="Harris H.M."/>
            <person name="McCann A."/>
            <person name="Guo C."/>
            <person name="Argimon S."/>
            <person name="Zhang W."/>
            <person name="Yang X."/>
            <person name="Jeffery I.B."/>
            <person name="Cooney J.C."/>
            <person name="Kagawa T.F."/>
            <person name="Liu W."/>
            <person name="Song Y."/>
            <person name="Salvetti E."/>
            <person name="Wrobel A."/>
            <person name="Rasinkangas P."/>
            <person name="Parkhill J."/>
            <person name="Rea M.C."/>
            <person name="O'Sullivan O."/>
            <person name="Ritari J."/>
            <person name="Douillard F.P."/>
            <person name="Paul Ross R."/>
            <person name="Yang R."/>
            <person name="Briner A.E."/>
            <person name="Felis G.E."/>
            <person name="de Vos W.M."/>
            <person name="Barrangou R."/>
            <person name="Klaenhammer T.R."/>
            <person name="Caufield P.W."/>
            <person name="Cui Y."/>
            <person name="Zhang H."/>
            <person name="O'Toole P.W."/>
        </authorList>
    </citation>
    <scope>NUCLEOTIDE SEQUENCE [LARGE SCALE GENOMIC DNA]</scope>
    <source>
        <strain evidence="18 19">DSM 18630</strain>
    </source>
</reference>
<dbReference type="SUPFAM" id="SSF53098">
    <property type="entry name" value="Ribonuclease H-like"/>
    <property type="match status" value="1"/>
</dbReference>
<dbReference type="HAMAP" id="MF_00052_B">
    <property type="entry name" value="RNase_HII_B"/>
    <property type="match status" value="1"/>
</dbReference>
<keyword evidence="13 14" id="KW-0464">Manganese</keyword>
<evidence type="ECO:0000256" key="1">
    <source>
        <dbReference type="ARBA" id="ARBA00000077"/>
    </source>
</evidence>
<comment type="subcellular location">
    <subcellularLocation>
        <location evidence="4 14">Cytoplasm</location>
    </subcellularLocation>
</comment>
<organism evidence="18 19">
    <name type="scientific">Liquorilactobacillus ghanensis DSM 18630</name>
    <dbReference type="NCBI Taxonomy" id="1423750"/>
    <lineage>
        <taxon>Bacteria</taxon>
        <taxon>Bacillati</taxon>
        <taxon>Bacillota</taxon>
        <taxon>Bacilli</taxon>
        <taxon>Lactobacillales</taxon>
        <taxon>Lactobacillaceae</taxon>
        <taxon>Liquorilactobacillus</taxon>
    </lineage>
</organism>
<evidence type="ECO:0000259" key="17">
    <source>
        <dbReference type="PROSITE" id="PS51975"/>
    </source>
</evidence>
<dbReference type="InterPro" id="IPR022898">
    <property type="entry name" value="RNase_HII"/>
</dbReference>
<evidence type="ECO:0000313" key="19">
    <source>
        <dbReference type="Proteomes" id="UP000051451"/>
    </source>
</evidence>
<comment type="function">
    <text evidence="3 14 16">Endonuclease that specifically degrades the RNA of RNA-DNA hybrids.</text>
</comment>
<evidence type="ECO:0000256" key="15">
    <source>
        <dbReference type="PROSITE-ProRule" id="PRU01319"/>
    </source>
</evidence>
<evidence type="ECO:0000256" key="4">
    <source>
        <dbReference type="ARBA" id="ARBA00004496"/>
    </source>
</evidence>
<evidence type="ECO:0000256" key="14">
    <source>
        <dbReference type="HAMAP-Rule" id="MF_00052"/>
    </source>
</evidence>
<keyword evidence="19" id="KW-1185">Reference proteome</keyword>
<evidence type="ECO:0000256" key="9">
    <source>
        <dbReference type="ARBA" id="ARBA00022722"/>
    </source>
</evidence>
<evidence type="ECO:0000256" key="13">
    <source>
        <dbReference type="ARBA" id="ARBA00023211"/>
    </source>
</evidence>
<keyword evidence="11 14" id="KW-0255">Endonuclease</keyword>
<keyword evidence="9 14" id="KW-0540">Nuclease</keyword>
<evidence type="ECO:0000256" key="2">
    <source>
        <dbReference type="ARBA" id="ARBA00001946"/>
    </source>
</evidence>
<dbReference type="FunFam" id="3.30.420.10:FF:000006">
    <property type="entry name" value="Ribonuclease HII"/>
    <property type="match status" value="1"/>
</dbReference>
<comment type="cofactor">
    <cofactor evidence="2">
        <name>Mg(2+)</name>
        <dbReference type="ChEBI" id="CHEBI:18420"/>
    </cofactor>
</comment>
<gene>
    <name evidence="14" type="primary">rnhB</name>
    <name evidence="18" type="ORF">FC89_GL001578</name>
</gene>
<feature type="binding site" evidence="14 15">
    <location>
        <position position="77"/>
    </location>
    <ligand>
        <name>a divalent metal cation</name>
        <dbReference type="ChEBI" id="CHEBI:60240"/>
    </ligand>
</feature>
<dbReference type="InterPro" id="IPR024567">
    <property type="entry name" value="RNase_HII/HIII_dom"/>
</dbReference>
<dbReference type="InterPro" id="IPR036397">
    <property type="entry name" value="RNaseH_sf"/>
</dbReference>
<feature type="domain" description="RNase H type-2" evidence="17">
    <location>
        <begin position="70"/>
        <end position="255"/>
    </location>
</feature>
<dbReference type="CDD" id="cd07182">
    <property type="entry name" value="RNase_HII_bacteria_HII_like"/>
    <property type="match status" value="1"/>
</dbReference>
<comment type="catalytic activity">
    <reaction evidence="1 14 15 16">
        <text>Endonucleolytic cleavage to 5'-phosphomonoester.</text>
        <dbReference type="EC" id="3.1.26.4"/>
    </reaction>
</comment>
<evidence type="ECO:0000256" key="7">
    <source>
        <dbReference type="ARBA" id="ARBA00019179"/>
    </source>
</evidence>
<dbReference type="GO" id="GO:0043137">
    <property type="term" value="P:DNA replication, removal of RNA primer"/>
    <property type="evidence" value="ECO:0007669"/>
    <property type="project" value="TreeGrafter"/>
</dbReference>
<dbReference type="GO" id="GO:0003723">
    <property type="term" value="F:RNA binding"/>
    <property type="evidence" value="ECO:0007669"/>
    <property type="project" value="UniProtKB-UniRule"/>
</dbReference>
<sequence length="255" mass="28722">MKNELTIKDIKKILNGQPVEQQLERFKNDPRKGVQHLLQQFYQKQLRQKEKQQAFALRFKYEKSFWDAGKLVAGIDEVGRGPLAGPVVAAAVILPQDFAIYQVNDSKQLSRKLREELYPQILLQAQAVGIGVADNRLIDKINIYQATRVAMKKAVNSLNLMPQQLIIDAMQIDSDIPQLKLIKGDAQSNSVAAASIVAKVWRDHLMEFYDHLYPGYDFAANAGYGTKAHLAGLKARGVTPIHRLTFTPVTNSFEH</sequence>
<dbReference type="Gene3D" id="3.30.420.10">
    <property type="entry name" value="Ribonuclease H-like superfamily/Ribonuclease H"/>
    <property type="match status" value="1"/>
</dbReference>
<comment type="caution">
    <text evidence="18">The sequence shown here is derived from an EMBL/GenBank/DDBJ whole genome shotgun (WGS) entry which is preliminary data.</text>
</comment>
<evidence type="ECO:0000256" key="5">
    <source>
        <dbReference type="ARBA" id="ARBA00007383"/>
    </source>
</evidence>
<dbReference type="NCBIfam" id="NF000595">
    <property type="entry name" value="PRK00015.1-3"/>
    <property type="match status" value="1"/>
</dbReference>
<dbReference type="STRING" id="1423750.FC89_GL001578"/>
<feature type="binding site" evidence="14 15">
    <location>
        <position position="76"/>
    </location>
    <ligand>
        <name>a divalent metal cation</name>
        <dbReference type="ChEBI" id="CHEBI:60240"/>
    </ligand>
</feature>
<dbReference type="GO" id="GO:0030145">
    <property type="term" value="F:manganese ion binding"/>
    <property type="evidence" value="ECO:0007669"/>
    <property type="project" value="UniProtKB-UniRule"/>
</dbReference>